<feature type="transmembrane region" description="Helical" evidence="1">
    <location>
        <begin position="61"/>
        <end position="79"/>
    </location>
</feature>
<name>C0GD80_DETAL</name>
<reference evidence="3 4" key="1">
    <citation type="submission" date="2009-02" db="EMBL/GenBank/DDBJ databases">
        <title>Sequencing of the draft genome and assembly of Dethiobacter alkaliphilus AHT 1.</title>
        <authorList>
            <consortium name="US DOE Joint Genome Institute (JGI-PGF)"/>
            <person name="Lucas S."/>
            <person name="Copeland A."/>
            <person name="Lapidus A."/>
            <person name="Glavina del Rio T."/>
            <person name="Dalin E."/>
            <person name="Tice H."/>
            <person name="Bruce D."/>
            <person name="Goodwin L."/>
            <person name="Pitluck S."/>
            <person name="Larimer F."/>
            <person name="Land M.L."/>
            <person name="Hauser L."/>
            <person name="Muyzer G."/>
        </authorList>
    </citation>
    <scope>NUCLEOTIDE SEQUENCE [LARGE SCALE GENOMIC DNA]</scope>
    <source>
        <strain evidence="3 4">AHT 1</strain>
    </source>
</reference>
<gene>
    <name evidence="3" type="ORF">DealDRAFT_0531</name>
</gene>
<evidence type="ECO:0000256" key="1">
    <source>
        <dbReference type="SAM" id="Phobius"/>
    </source>
</evidence>
<dbReference type="SUPFAM" id="SSF88723">
    <property type="entry name" value="PIN domain-like"/>
    <property type="match status" value="1"/>
</dbReference>
<dbReference type="EMBL" id="ACJM01000002">
    <property type="protein sequence ID" value="EEG78601.1"/>
    <property type="molecule type" value="Genomic_DNA"/>
</dbReference>
<dbReference type="InterPro" id="IPR002716">
    <property type="entry name" value="PIN_dom"/>
</dbReference>
<evidence type="ECO:0000313" key="4">
    <source>
        <dbReference type="Proteomes" id="UP000006443"/>
    </source>
</evidence>
<accession>C0GD80</accession>
<dbReference type="eggNOG" id="COG1848">
    <property type="taxonomic scope" value="Bacteria"/>
</dbReference>
<dbReference type="InterPro" id="IPR029060">
    <property type="entry name" value="PIN-like_dom_sf"/>
</dbReference>
<dbReference type="CDD" id="cd09854">
    <property type="entry name" value="PIN_VapC-like"/>
    <property type="match status" value="1"/>
</dbReference>
<proteinExistence type="predicted"/>
<dbReference type="Gene3D" id="3.40.50.1010">
    <property type="entry name" value="5'-nuclease"/>
    <property type="match status" value="1"/>
</dbReference>
<dbReference type="STRING" id="555088.DealDRAFT_0531"/>
<dbReference type="AlphaFoldDB" id="C0GD80"/>
<sequence>MKILIDTNIILDVLLNRRPFVEKSARLFELAEKEKLEAFITSNSVTDIVYILRKAYRMEEIRNYLLIMFGFIKILNVAANDVVSALKMDVKDFEDAIIMQCAKQNGMDIIVSRNKKDFAGSPVKCLTVDEWYNEYCSNY</sequence>
<dbReference type="RefSeq" id="WP_008514606.1">
    <property type="nucleotide sequence ID" value="NZ_ACJM01000002.1"/>
</dbReference>
<keyword evidence="1" id="KW-1133">Transmembrane helix</keyword>
<keyword evidence="1" id="KW-0812">Transmembrane</keyword>
<feature type="domain" description="PIN" evidence="2">
    <location>
        <begin position="2"/>
        <end position="116"/>
    </location>
</feature>
<evidence type="ECO:0000259" key="2">
    <source>
        <dbReference type="Pfam" id="PF13470"/>
    </source>
</evidence>
<organism evidence="3 4">
    <name type="scientific">Dethiobacter alkaliphilus AHT 1</name>
    <dbReference type="NCBI Taxonomy" id="555088"/>
    <lineage>
        <taxon>Bacteria</taxon>
        <taxon>Bacillati</taxon>
        <taxon>Bacillota</taxon>
        <taxon>Dethiobacteria</taxon>
        <taxon>Dethiobacterales</taxon>
        <taxon>Dethiobacteraceae</taxon>
        <taxon>Dethiobacter</taxon>
    </lineage>
</organism>
<keyword evidence="1" id="KW-0472">Membrane</keyword>
<dbReference type="Proteomes" id="UP000006443">
    <property type="component" value="Unassembled WGS sequence"/>
</dbReference>
<dbReference type="OrthoDB" id="9787727at2"/>
<dbReference type="Pfam" id="PF13470">
    <property type="entry name" value="PIN_3"/>
    <property type="match status" value="1"/>
</dbReference>
<protein>
    <submittedName>
        <fullName evidence="3">PilT protein domain protein</fullName>
    </submittedName>
</protein>
<evidence type="ECO:0000313" key="3">
    <source>
        <dbReference type="EMBL" id="EEG78601.1"/>
    </source>
</evidence>
<comment type="caution">
    <text evidence="3">The sequence shown here is derived from an EMBL/GenBank/DDBJ whole genome shotgun (WGS) entry which is preliminary data.</text>
</comment>
<keyword evidence="4" id="KW-1185">Reference proteome</keyword>